<accession>A0A645I6S4</accession>
<name>A0A645I6S4_9ZZZZ</name>
<organism evidence="2">
    <name type="scientific">bioreactor metagenome</name>
    <dbReference type="NCBI Taxonomy" id="1076179"/>
    <lineage>
        <taxon>unclassified sequences</taxon>
        <taxon>metagenomes</taxon>
        <taxon>ecological metagenomes</taxon>
    </lineage>
</organism>
<protein>
    <submittedName>
        <fullName evidence="2">Uncharacterized protein</fullName>
    </submittedName>
</protein>
<feature type="region of interest" description="Disordered" evidence="1">
    <location>
        <begin position="60"/>
        <end position="83"/>
    </location>
</feature>
<sequence>MEHHRVVAQLLQGIELPIEGLSRASCRAVRILALADVPRAEAELVLLGFRHIAEELIATTKKENKNVPDGSQRSQEEACPAVS</sequence>
<gene>
    <name evidence="2" type="ORF">SDC9_190712</name>
</gene>
<evidence type="ECO:0000256" key="1">
    <source>
        <dbReference type="SAM" id="MobiDB-lite"/>
    </source>
</evidence>
<dbReference type="EMBL" id="VSSQ01101367">
    <property type="protein sequence ID" value="MPN43153.1"/>
    <property type="molecule type" value="Genomic_DNA"/>
</dbReference>
<comment type="caution">
    <text evidence="2">The sequence shown here is derived from an EMBL/GenBank/DDBJ whole genome shotgun (WGS) entry which is preliminary data.</text>
</comment>
<dbReference type="AlphaFoldDB" id="A0A645I6S4"/>
<proteinExistence type="predicted"/>
<evidence type="ECO:0000313" key="2">
    <source>
        <dbReference type="EMBL" id="MPN43153.1"/>
    </source>
</evidence>
<reference evidence="2" key="1">
    <citation type="submission" date="2019-08" db="EMBL/GenBank/DDBJ databases">
        <authorList>
            <person name="Kucharzyk K."/>
            <person name="Murdoch R.W."/>
            <person name="Higgins S."/>
            <person name="Loffler F."/>
        </authorList>
    </citation>
    <scope>NUCLEOTIDE SEQUENCE</scope>
</reference>